<comment type="subcellular location">
    <subcellularLocation>
        <location evidence="1">Membrane</location>
        <topology evidence="1">Multi-pass membrane protein</topology>
    </subcellularLocation>
</comment>
<evidence type="ECO:0000256" key="4">
    <source>
        <dbReference type="ARBA" id="ARBA00023136"/>
    </source>
</evidence>
<dbReference type="PANTHER" id="PTHR13531:SF0">
    <property type="entry name" value="GEO07735P1-RELATED"/>
    <property type="match status" value="1"/>
</dbReference>
<sequence length="149" mass="16577">MPAVANSSLTYEILMYLNSFYFGMFAVCELGMGLYKATSLPGSSSSTTITEFSLLLFLILTEGGRVYLGRKGNLTERGLPILLGILLTIPSALATLYFLVWQSYVLKLEMILCSIQLVLLTSELIISIFCYKSFQASSDVHFKIQILVY</sequence>
<feature type="transmembrane region" description="Helical" evidence="5">
    <location>
        <begin position="49"/>
        <end position="68"/>
    </location>
</feature>
<dbReference type="Pfam" id="PF09799">
    <property type="entry name" value="Transmemb_17"/>
    <property type="match status" value="1"/>
</dbReference>
<dbReference type="Proteomes" id="UP000826195">
    <property type="component" value="Unassembled WGS sequence"/>
</dbReference>
<feature type="transmembrane region" description="Helical" evidence="5">
    <location>
        <begin position="111"/>
        <end position="134"/>
    </location>
</feature>
<dbReference type="InterPro" id="IPR019184">
    <property type="entry name" value="Uncharacterised_TM-17"/>
</dbReference>
<protein>
    <recommendedName>
        <fullName evidence="8">Transmembrane protein 216</fullName>
    </recommendedName>
</protein>
<feature type="transmembrane region" description="Helical" evidence="5">
    <location>
        <begin position="80"/>
        <end position="99"/>
    </location>
</feature>
<dbReference type="GO" id="GO:0016020">
    <property type="term" value="C:membrane"/>
    <property type="evidence" value="ECO:0007669"/>
    <property type="project" value="UniProtKB-SubCell"/>
</dbReference>
<organism evidence="6 7">
    <name type="scientific">Cotesia glomerata</name>
    <name type="common">Lepidopteran parasitic wasp</name>
    <name type="synonym">Apanteles glomeratus</name>
    <dbReference type="NCBI Taxonomy" id="32391"/>
    <lineage>
        <taxon>Eukaryota</taxon>
        <taxon>Metazoa</taxon>
        <taxon>Ecdysozoa</taxon>
        <taxon>Arthropoda</taxon>
        <taxon>Hexapoda</taxon>
        <taxon>Insecta</taxon>
        <taxon>Pterygota</taxon>
        <taxon>Neoptera</taxon>
        <taxon>Endopterygota</taxon>
        <taxon>Hymenoptera</taxon>
        <taxon>Apocrita</taxon>
        <taxon>Ichneumonoidea</taxon>
        <taxon>Braconidae</taxon>
        <taxon>Microgastrinae</taxon>
        <taxon>Cotesia</taxon>
    </lineage>
</organism>
<evidence type="ECO:0000313" key="7">
    <source>
        <dbReference type="Proteomes" id="UP000826195"/>
    </source>
</evidence>
<reference evidence="6 7" key="1">
    <citation type="journal article" date="2021" name="J. Hered.">
        <title>A chromosome-level genome assembly of the parasitoid wasp, Cotesia glomerata (Hymenoptera: Braconidae).</title>
        <authorList>
            <person name="Pinto B.J."/>
            <person name="Weis J.J."/>
            <person name="Gamble T."/>
            <person name="Ode P.J."/>
            <person name="Paul R."/>
            <person name="Zaspel J.M."/>
        </authorList>
    </citation>
    <scope>NUCLEOTIDE SEQUENCE [LARGE SCALE GENOMIC DNA]</scope>
    <source>
        <strain evidence="6">CgM1</strain>
    </source>
</reference>
<proteinExistence type="predicted"/>
<keyword evidence="4 5" id="KW-0472">Membrane</keyword>
<dbReference type="EMBL" id="JAHXZJ010002609">
    <property type="protein sequence ID" value="KAH0539517.1"/>
    <property type="molecule type" value="Genomic_DNA"/>
</dbReference>
<evidence type="ECO:0000256" key="1">
    <source>
        <dbReference type="ARBA" id="ARBA00004141"/>
    </source>
</evidence>
<name>A0AAV7HXA9_COTGL</name>
<dbReference type="AlphaFoldDB" id="A0AAV7HXA9"/>
<feature type="transmembrane region" description="Helical" evidence="5">
    <location>
        <begin position="20"/>
        <end position="37"/>
    </location>
</feature>
<keyword evidence="3 5" id="KW-1133">Transmembrane helix</keyword>
<comment type="caution">
    <text evidence="6">The sequence shown here is derived from an EMBL/GenBank/DDBJ whole genome shotgun (WGS) entry which is preliminary data.</text>
</comment>
<accession>A0AAV7HXA9</accession>
<gene>
    <name evidence="6" type="ORF">KQX54_005289</name>
</gene>
<evidence type="ECO:0000313" key="6">
    <source>
        <dbReference type="EMBL" id="KAH0539517.1"/>
    </source>
</evidence>
<dbReference type="GO" id="GO:1905515">
    <property type="term" value="P:non-motile cilium assembly"/>
    <property type="evidence" value="ECO:0007669"/>
    <property type="project" value="TreeGrafter"/>
</dbReference>
<dbReference type="PANTHER" id="PTHR13531">
    <property type="entry name" value="GEO07735P1-RELATED-RELATED"/>
    <property type="match status" value="1"/>
</dbReference>
<evidence type="ECO:0008006" key="8">
    <source>
        <dbReference type="Google" id="ProtNLM"/>
    </source>
</evidence>
<evidence type="ECO:0000256" key="2">
    <source>
        <dbReference type="ARBA" id="ARBA00022692"/>
    </source>
</evidence>
<dbReference type="GO" id="GO:0035869">
    <property type="term" value="C:ciliary transition zone"/>
    <property type="evidence" value="ECO:0007669"/>
    <property type="project" value="TreeGrafter"/>
</dbReference>
<keyword evidence="7" id="KW-1185">Reference proteome</keyword>
<keyword evidence="2 5" id="KW-0812">Transmembrane</keyword>
<evidence type="ECO:0000256" key="5">
    <source>
        <dbReference type="SAM" id="Phobius"/>
    </source>
</evidence>
<evidence type="ECO:0000256" key="3">
    <source>
        <dbReference type="ARBA" id="ARBA00022989"/>
    </source>
</evidence>